<evidence type="ECO:0000259" key="2">
    <source>
        <dbReference type="Pfam" id="PF14321"/>
    </source>
</evidence>
<evidence type="ECO:0000313" key="4">
    <source>
        <dbReference type="Proteomes" id="UP000544222"/>
    </source>
</evidence>
<evidence type="ECO:0000313" key="3">
    <source>
        <dbReference type="EMBL" id="MBB3187660.1"/>
    </source>
</evidence>
<sequence>MNSWKILLITLGFISLVSCGTNTPAPSATTQNVFFLLADDPATQDFQLNFTRVNVDIKELDYVASDSSITKVALTDSVYNLKSLMNGNSVLLSQITLSKSVTIKQIHVVFGGDNYGTLKNGTIVPLTISGGIQSGVTINVDETAPSTLSSYSVIIDFNVGKSIFSTGNNTYTLNPTLRSYIADVTSYIKGNITPAKLLTKVFVVTGSDTLWTVADTTNKNYFRISGLIPGTYTVQFMPTDTTVVTNTASATVQSGSNVSLDTIRITQ</sequence>
<keyword evidence="1" id="KW-0732">Signal</keyword>
<accession>A0A7W5DRB7</accession>
<evidence type="ECO:0000256" key="1">
    <source>
        <dbReference type="SAM" id="SignalP"/>
    </source>
</evidence>
<proteinExistence type="predicted"/>
<dbReference type="EMBL" id="JACHYB010000001">
    <property type="protein sequence ID" value="MBB3187660.1"/>
    <property type="molecule type" value="Genomic_DNA"/>
</dbReference>
<dbReference type="Proteomes" id="UP000544222">
    <property type="component" value="Unassembled WGS sequence"/>
</dbReference>
<dbReference type="RefSeq" id="WP_183413401.1">
    <property type="nucleotide sequence ID" value="NZ_JACHYB010000001.1"/>
</dbReference>
<feature type="chain" id="PRO_5031522431" description="DUF4382 domain-containing protein" evidence="1">
    <location>
        <begin position="21"/>
        <end position="267"/>
    </location>
</feature>
<name>A0A7W5DRB7_9PORP</name>
<feature type="signal peptide" evidence="1">
    <location>
        <begin position="1"/>
        <end position="20"/>
    </location>
</feature>
<dbReference type="InterPro" id="IPR025491">
    <property type="entry name" value="DUF4382"/>
</dbReference>
<dbReference type="AlphaFoldDB" id="A0A7W5DRB7"/>
<reference evidence="3 4" key="1">
    <citation type="submission" date="2020-08" db="EMBL/GenBank/DDBJ databases">
        <title>Genomic Encyclopedia of Type Strains, Phase IV (KMG-IV): sequencing the most valuable type-strain genomes for metagenomic binning, comparative biology and taxonomic classification.</title>
        <authorList>
            <person name="Goeker M."/>
        </authorList>
    </citation>
    <scope>NUCLEOTIDE SEQUENCE [LARGE SCALE GENOMIC DNA]</scope>
    <source>
        <strain evidence="3 4">DSM 27471</strain>
    </source>
</reference>
<protein>
    <recommendedName>
        <fullName evidence="2">DUF4382 domain-containing protein</fullName>
    </recommendedName>
</protein>
<gene>
    <name evidence="3" type="ORF">FHX64_001823</name>
</gene>
<keyword evidence="4" id="KW-1185">Reference proteome</keyword>
<dbReference type="Pfam" id="PF14321">
    <property type="entry name" value="DUF4382"/>
    <property type="match status" value="1"/>
</dbReference>
<dbReference type="PROSITE" id="PS51257">
    <property type="entry name" value="PROKAR_LIPOPROTEIN"/>
    <property type="match status" value="1"/>
</dbReference>
<feature type="domain" description="DUF4382" evidence="2">
    <location>
        <begin position="37"/>
        <end position="175"/>
    </location>
</feature>
<organism evidence="3 4">
    <name type="scientific">Microbacter margulisiae</name>
    <dbReference type="NCBI Taxonomy" id="1350067"/>
    <lineage>
        <taxon>Bacteria</taxon>
        <taxon>Pseudomonadati</taxon>
        <taxon>Bacteroidota</taxon>
        <taxon>Bacteroidia</taxon>
        <taxon>Bacteroidales</taxon>
        <taxon>Porphyromonadaceae</taxon>
        <taxon>Microbacter</taxon>
    </lineage>
</organism>
<comment type="caution">
    <text evidence="3">The sequence shown here is derived from an EMBL/GenBank/DDBJ whole genome shotgun (WGS) entry which is preliminary data.</text>
</comment>